<evidence type="ECO:0000313" key="3">
    <source>
        <dbReference type="Proteomes" id="UP001055172"/>
    </source>
</evidence>
<comment type="caution">
    <text evidence="2">The sequence shown here is derived from an EMBL/GenBank/DDBJ whole genome shotgun (WGS) entry which is preliminary data.</text>
</comment>
<protein>
    <submittedName>
        <fullName evidence="2">Uncharacterized protein</fullName>
    </submittedName>
</protein>
<proteinExistence type="predicted"/>
<name>A0AA37GX50_9PEZI</name>
<dbReference type="Proteomes" id="UP001055172">
    <property type="component" value="Unassembled WGS sequence"/>
</dbReference>
<feature type="compositionally biased region" description="Basic residues" evidence="1">
    <location>
        <begin position="1"/>
        <end position="10"/>
    </location>
</feature>
<accession>A0AA37GX50</accession>
<dbReference type="EMBL" id="BPPX01000036">
    <property type="protein sequence ID" value="GJC88953.1"/>
    <property type="molecule type" value="Genomic_DNA"/>
</dbReference>
<sequence>MAKTGPRSRHPSSTNESCPTYAYETTHYTDEDEADDSDPTYNDSKSRNSHDQVIKGVLSAKSRWLAVRTTAVARDVVRCGVLRRVGMSDDLLGLRDETEVNMV</sequence>
<keyword evidence="3" id="KW-1185">Reference proteome</keyword>
<gene>
    <name evidence="2" type="ORF">ColLi_11791</name>
</gene>
<evidence type="ECO:0000313" key="2">
    <source>
        <dbReference type="EMBL" id="GJC88953.1"/>
    </source>
</evidence>
<evidence type="ECO:0000256" key="1">
    <source>
        <dbReference type="SAM" id="MobiDB-lite"/>
    </source>
</evidence>
<organism evidence="2 3">
    <name type="scientific">Colletotrichum liriopes</name>
    <dbReference type="NCBI Taxonomy" id="708192"/>
    <lineage>
        <taxon>Eukaryota</taxon>
        <taxon>Fungi</taxon>
        <taxon>Dikarya</taxon>
        <taxon>Ascomycota</taxon>
        <taxon>Pezizomycotina</taxon>
        <taxon>Sordariomycetes</taxon>
        <taxon>Hypocreomycetidae</taxon>
        <taxon>Glomerellales</taxon>
        <taxon>Glomerellaceae</taxon>
        <taxon>Colletotrichum</taxon>
        <taxon>Colletotrichum spaethianum species complex</taxon>
    </lineage>
</organism>
<dbReference type="AlphaFoldDB" id="A0AA37GX50"/>
<reference evidence="2 3" key="1">
    <citation type="submission" date="2021-07" db="EMBL/GenBank/DDBJ databases">
        <title>Genome data of Colletotrichum spaethianum.</title>
        <authorList>
            <person name="Utami Y.D."/>
            <person name="Hiruma K."/>
        </authorList>
    </citation>
    <scope>NUCLEOTIDE SEQUENCE [LARGE SCALE GENOMIC DNA]</scope>
    <source>
        <strain evidence="2 3">MAFF 242679</strain>
    </source>
</reference>
<feature type="region of interest" description="Disordered" evidence="1">
    <location>
        <begin position="1"/>
        <end position="50"/>
    </location>
</feature>